<accession>A0ABS2L1R1</accession>
<dbReference type="CDD" id="cd00609">
    <property type="entry name" value="AAT_like"/>
    <property type="match status" value="1"/>
</dbReference>
<dbReference type="EMBL" id="JAFBBU010000001">
    <property type="protein sequence ID" value="MBM7471023.1"/>
    <property type="molecule type" value="Genomic_DNA"/>
</dbReference>
<reference evidence="8 9" key="1">
    <citation type="submission" date="2021-01" db="EMBL/GenBank/DDBJ databases">
        <title>Sequencing the genomes of 1000 actinobacteria strains.</title>
        <authorList>
            <person name="Klenk H.-P."/>
        </authorList>
    </citation>
    <scope>NUCLEOTIDE SEQUENCE [LARGE SCALE GENOMIC DNA]</scope>
    <source>
        <strain evidence="8 9">DSM 13057</strain>
    </source>
</reference>
<comment type="similarity">
    <text evidence="2 6">Belongs to the class-I pyridoxal-phosphate-dependent aminotransferase family.</text>
</comment>
<dbReference type="PROSITE" id="PS00105">
    <property type="entry name" value="AA_TRANSFER_CLASS_1"/>
    <property type="match status" value="1"/>
</dbReference>
<sequence length="399" mass="42468">MTERARISHRISSIAESATLKVDAKAKALQAAGRPVISFAAGEPNFPTPDFVVEAAVAAARDPKNHKYTPAVGLPELREAIAAKTLRDSGLEVSPAQVIVTNGGKQAVYQSFATLLDPGDEVLVPSPYWTTYPEAIALAGGVMVDVFAGSDQGYLVTVEQLEAARTDRTKVLLFVSPSNPTGAVYSPEQTKAIGEWADEHGLWVISDEIYQNLTYDGVKAVSIVEAVPALADRTILVNGVAKTYAMTGWRVGWMVGPADAIKAAGNLQSHLSSNVSNISQRAALAALTGPQTAVEEMRLAFDRRRKTIVAGLNAIPGIHTPTPEGAFYVYPDVTGLLNREWGGVTPTTSLELADLILEQVEVAVIPGEAFGPSGFLRLSYALSDEALAEGVSRLQRLFT</sequence>
<dbReference type="PANTHER" id="PTHR46383:SF1">
    <property type="entry name" value="ASPARTATE AMINOTRANSFERASE"/>
    <property type="match status" value="1"/>
</dbReference>
<keyword evidence="4 6" id="KW-0808">Transferase</keyword>
<dbReference type="Pfam" id="PF00155">
    <property type="entry name" value="Aminotran_1_2"/>
    <property type="match status" value="1"/>
</dbReference>
<evidence type="ECO:0000259" key="7">
    <source>
        <dbReference type="Pfam" id="PF00155"/>
    </source>
</evidence>
<keyword evidence="5" id="KW-0663">Pyridoxal phosphate</keyword>
<dbReference type="Proteomes" id="UP000776164">
    <property type="component" value="Unassembled WGS sequence"/>
</dbReference>
<evidence type="ECO:0000256" key="6">
    <source>
        <dbReference type="RuleBase" id="RU000481"/>
    </source>
</evidence>
<gene>
    <name evidence="8" type="ORF">JOE66_000657</name>
</gene>
<evidence type="ECO:0000256" key="5">
    <source>
        <dbReference type="ARBA" id="ARBA00022898"/>
    </source>
</evidence>
<evidence type="ECO:0000313" key="8">
    <source>
        <dbReference type="EMBL" id="MBM7471023.1"/>
    </source>
</evidence>
<dbReference type="InterPro" id="IPR015422">
    <property type="entry name" value="PyrdxlP-dep_Trfase_small"/>
</dbReference>
<dbReference type="GO" id="GO:0004069">
    <property type="term" value="F:L-aspartate:2-oxoglutarate aminotransferase activity"/>
    <property type="evidence" value="ECO:0007669"/>
    <property type="project" value="UniProtKB-EC"/>
</dbReference>
<keyword evidence="9" id="KW-1185">Reference proteome</keyword>
<dbReference type="InterPro" id="IPR004838">
    <property type="entry name" value="NHTrfase_class1_PyrdxlP-BS"/>
</dbReference>
<evidence type="ECO:0000256" key="1">
    <source>
        <dbReference type="ARBA" id="ARBA00001933"/>
    </source>
</evidence>
<feature type="domain" description="Aminotransferase class I/classII large" evidence="7">
    <location>
        <begin position="35"/>
        <end position="394"/>
    </location>
</feature>
<evidence type="ECO:0000256" key="2">
    <source>
        <dbReference type="ARBA" id="ARBA00007441"/>
    </source>
</evidence>
<dbReference type="InterPro" id="IPR015421">
    <property type="entry name" value="PyrdxlP-dep_Trfase_major"/>
</dbReference>
<proteinExistence type="inferred from homology"/>
<dbReference type="EC" id="2.6.1.-" evidence="6"/>
<dbReference type="PANTHER" id="PTHR46383">
    <property type="entry name" value="ASPARTATE AMINOTRANSFERASE"/>
    <property type="match status" value="1"/>
</dbReference>
<organism evidence="8 9">
    <name type="scientific">Subtercola frigoramans</name>
    <dbReference type="NCBI Taxonomy" id="120298"/>
    <lineage>
        <taxon>Bacteria</taxon>
        <taxon>Bacillati</taxon>
        <taxon>Actinomycetota</taxon>
        <taxon>Actinomycetes</taxon>
        <taxon>Micrococcales</taxon>
        <taxon>Microbacteriaceae</taxon>
        <taxon>Subtercola</taxon>
    </lineage>
</organism>
<evidence type="ECO:0000256" key="3">
    <source>
        <dbReference type="ARBA" id="ARBA00022576"/>
    </source>
</evidence>
<dbReference type="RefSeq" id="WP_205106722.1">
    <property type="nucleotide sequence ID" value="NZ_BAAAHT010000017.1"/>
</dbReference>
<dbReference type="SUPFAM" id="SSF53383">
    <property type="entry name" value="PLP-dependent transferases"/>
    <property type="match status" value="1"/>
</dbReference>
<evidence type="ECO:0000313" key="9">
    <source>
        <dbReference type="Proteomes" id="UP000776164"/>
    </source>
</evidence>
<name>A0ABS2L1R1_9MICO</name>
<comment type="cofactor">
    <cofactor evidence="1 6">
        <name>pyridoxal 5'-phosphate</name>
        <dbReference type="ChEBI" id="CHEBI:597326"/>
    </cofactor>
</comment>
<evidence type="ECO:0000256" key="4">
    <source>
        <dbReference type="ARBA" id="ARBA00022679"/>
    </source>
</evidence>
<dbReference type="InterPro" id="IPR015424">
    <property type="entry name" value="PyrdxlP-dep_Trfase"/>
</dbReference>
<dbReference type="InterPro" id="IPR004839">
    <property type="entry name" value="Aminotransferase_I/II_large"/>
</dbReference>
<comment type="caution">
    <text evidence="8">The sequence shown here is derived from an EMBL/GenBank/DDBJ whole genome shotgun (WGS) entry which is preliminary data.</text>
</comment>
<keyword evidence="3 6" id="KW-0032">Aminotransferase</keyword>
<dbReference type="InterPro" id="IPR050596">
    <property type="entry name" value="AspAT/PAT-like"/>
</dbReference>
<dbReference type="Gene3D" id="3.40.640.10">
    <property type="entry name" value="Type I PLP-dependent aspartate aminotransferase-like (Major domain)"/>
    <property type="match status" value="1"/>
</dbReference>
<dbReference type="Gene3D" id="3.90.1150.10">
    <property type="entry name" value="Aspartate Aminotransferase, domain 1"/>
    <property type="match status" value="1"/>
</dbReference>
<protein>
    <recommendedName>
        <fullName evidence="6">Aminotransferase</fullName>
        <ecNumber evidence="6">2.6.1.-</ecNumber>
    </recommendedName>
</protein>